<feature type="region of interest" description="Disordered" evidence="1">
    <location>
        <begin position="66"/>
        <end position="153"/>
    </location>
</feature>
<protein>
    <submittedName>
        <fullName evidence="2">Haloacid dehalogenase</fullName>
    </submittedName>
</protein>
<evidence type="ECO:0000256" key="1">
    <source>
        <dbReference type="SAM" id="MobiDB-lite"/>
    </source>
</evidence>
<organism evidence="2 3">
    <name type="scientific">Natrialba aegyptia DSM 13077</name>
    <dbReference type="NCBI Taxonomy" id="1227491"/>
    <lineage>
        <taxon>Archaea</taxon>
        <taxon>Methanobacteriati</taxon>
        <taxon>Methanobacteriota</taxon>
        <taxon>Stenosarchaea group</taxon>
        <taxon>Halobacteria</taxon>
        <taxon>Halobacteriales</taxon>
        <taxon>Natrialbaceae</taxon>
        <taxon>Natrialba</taxon>
    </lineage>
</organism>
<accession>M0BA54</accession>
<dbReference type="AlphaFoldDB" id="M0BA54"/>
<proteinExistence type="predicted"/>
<feature type="compositionally biased region" description="Polar residues" evidence="1">
    <location>
        <begin position="72"/>
        <end position="119"/>
    </location>
</feature>
<evidence type="ECO:0000313" key="3">
    <source>
        <dbReference type="Proteomes" id="UP000011591"/>
    </source>
</evidence>
<keyword evidence="3" id="KW-1185">Reference proteome</keyword>
<dbReference type="PATRIC" id="fig|1227491.4.peg.1368"/>
<name>M0BA54_9EURY</name>
<dbReference type="Proteomes" id="UP000011591">
    <property type="component" value="Unassembled WGS sequence"/>
</dbReference>
<sequence length="153" mass="16267">MPLPILFDMDGIILEGPRTSPQVYADAVDAALAELDATPSPAQRRELQRHDTTHLSEHCTALGIDPDRFWGSMSSAGATRPSTATAAESQIPTTSKMPSQHWASTTTREDSTSATSRKTSSPAPLPASRPRSFAASTIANSTVPPTRPTNSTH</sequence>
<feature type="compositionally biased region" description="Polar residues" evidence="1">
    <location>
        <begin position="137"/>
        <end position="153"/>
    </location>
</feature>
<evidence type="ECO:0000313" key="2">
    <source>
        <dbReference type="EMBL" id="ELZ07705.1"/>
    </source>
</evidence>
<feature type="compositionally biased region" description="Low complexity" evidence="1">
    <location>
        <begin position="120"/>
        <end position="136"/>
    </location>
</feature>
<reference evidence="2 3" key="1">
    <citation type="journal article" date="2014" name="PLoS Genet.">
        <title>Phylogenetically driven sequencing of extremely halophilic archaea reveals strategies for static and dynamic osmo-response.</title>
        <authorList>
            <person name="Becker E.A."/>
            <person name="Seitzer P.M."/>
            <person name="Tritt A."/>
            <person name="Larsen D."/>
            <person name="Krusor M."/>
            <person name="Yao A.I."/>
            <person name="Wu D."/>
            <person name="Madern D."/>
            <person name="Eisen J.A."/>
            <person name="Darling A.E."/>
            <person name="Facciotti M.T."/>
        </authorList>
    </citation>
    <scope>NUCLEOTIDE SEQUENCE [LARGE SCALE GENOMIC DNA]</scope>
    <source>
        <strain evidence="2 3">DSM 13077</strain>
    </source>
</reference>
<dbReference type="EMBL" id="AOIP01000015">
    <property type="protein sequence ID" value="ELZ07705.1"/>
    <property type="molecule type" value="Genomic_DNA"/>
</dbReference>
<gene>
    <name evidence="2" type="ORF">C480_06616</name>
</gene>
<comment type="caution">
    <text evidence="2">The sequence shown here is derived from an EMBL/GenBank/DDBJ whole genome shotgun (WGS) entry which is preliminary data.</text>
</comment>